<dbReference type="EMBL" id="MOOE01000002">
    <property type="protein sequence ID" value="KAK1537219.1"/>
    <property type="molecule type" value="Genomic_DNA"/>
</dbReference>
<gene>
    <name evidence="1" type="ORF">CCOS01_02539</name>
</gene>
<evidence type="ECO:0000313" key="1">
    <source>
        <dbReference type="EMBL" id="KAK1537219.1"/>
    </source>
</evidence>
<dbReference type="RefSeq" id="XP_060319377.1">
    <property type="nucleotide sequence ID" value="XM_060450727.1"/>
</dbReference>
<dbReference type="AlphaFoldDB" id="A0AAJ0E5D5"/>
<name>A0AAJ0E5D5_9PEZI</name>
<dbReference type="Proteomes" id="UP001240678">
    <property type="component" value="Unassembled WGS sequence"/>
</dbReference>
<reference evidence="1 2" key="1">
    <citation type="submission" date="2016-10" db="EMBL/GenBank/DDBJ databases">
        <title>The genome sequence of Colletotrichum fioriniae PJ7.</title>
        <authorList>
            <person name="Baroncelli R."/>
        </authorList>
    </citation>
    <scope>NUCLEOTIDE SEQUENCE [LARGE SCALE GENOMIC DNA]</scope>
    <source>
        <strain evidence="1 2">IMI 309622</strain>
    </source>
</reference>
<comment type="caution">
    <text evidence="1">The sequence shown here is derived from an EMBL/GenBank/DDBJ whole genome shotgun (WGS) entry which is preliminary data.</text>
</comment>
<dbReference type="GeneID" id="85334274"/>
<accession>A0AAJ0E5D5</accession>
<keyword evidence="2" id="KW-1185">Reference proteome</keyword>
<proteinExistence type="predicted"/>
<evidence type="ECO:0000313" key="2">
    <source>
        <dbReference type="Proteomes" id="UP001240678"/>
    </source>
</evidence>
<organism evidence="1 2">
    <name type="scientific">Colletotrichum costaricense</name>
    <dbReference type="NCBI Taxonomy" id="1209916"/>
    <lineage>
        <taxon>Eukaryota</taxon>
        <taxon>Fungi</taxon>
        <taxon>Dikarya</taxon>
        <taxon>Ascomycota</taxon>
        <taxon>Pezizomycotina</taxon>
        <taxon>Sordariomycetes</taxon>
        <taxon>Hypocreomycetidae</taxon>
        <taxon>Glomerellales</taxon>
        <taxon>Glomerellaceae</taxon>
        <taxon>Colletotrichum</taxon>
        <taxon>Colletotrichum acutatum species complex</taxon>
    </lineage>
</organism>
<sequence length="40" mass="4393">MTCYFVLLGVLGLRESGKAAGARSCFTCLPEILLDTRKRC</sequence>
<protein>
    <submittedName>
        <fullName evidence="1">Uncharacterized protein</fullName>
    </submittedName>
</protein>